<dbReference type="PANTHER" id="PTHR46797">
    <property type="entry name" value="HTH-TYPE TRANSCRIPTIONAL REGULATOR"/>
    <property type="match status" value="1"/>
</dbReference>
<organism evidence="3 4">
    <name type="scientific">Flavivirga amylovorans</name>
    <dbReference type="NCBI Taxonomy" id="870486"/>
    <lineage>
        <taxon>Bacteria</taxon>
        <taxon>Pseudomonadati</taxon>
        <taxon>Bacteroidota</taxon>
        <taxon>Flavobacteriia</taxon>
        <taxon>Flavobacteriales</taxon>
        <taxon>Flavobacteriaceae</taxon>
        <taxon>Flavivirga</taxon>
    </lineage>
</organism>
<dbReference type="PROSITE" id="PS50943">
    <property type="entry name" value="HTH_CROC1"/>
    <property type="match status" value="1"/>
</dbReference>
<dbReference type="Proteomes" id="UP001176891">
    <property type="component" value="Unassembled WGS sequence"/>
</dbReference>
<evidence type="ECO:0000259" key="2">
    <source>
        <dbReference type="PROSITE" id="PS50943"/>
    </source>
</evidence>
<gene>
    <name evidence="3" type="ORF">Q4Q39_18105</name>
</gene>
<keyword evidence="1" id="KW-0238">DNA-binding</keyword>
<dbReference type="EMBL" id="JAUOEM010000007">
    <property type="protein sequence ID" value="MDO5989322.1"/>
    <property type="molecule type" value="Genomic_DNA"/>
</dbReference>
<comment type="caution">
    <text evidence="3">The sequence shown here is derived from an EMBL/GenBank/DDBJ whole genome shotgun (WGS) entry which is preliminary data.</text>
</comment>
<name>A0ABT8X665_9FLAO</name>
<dbReference type="PANTHER" id="PTHR46797:SF1">
    <property type="entry name" value="METHYLPHOSPHONATE SYNTHASE"/>
    <property type="match status" value="1"/>
</dbReference>
<dbReference type="InterPro" id="IPR010982">
    <property type="entry name" value="Lambda_DNA-bd_dom_sf"/>
</dbReference>
<evidence type="ECO:0000313" key="4">
    <source>
        <dbReference type="Proteomes" id="UP001176891"/>
    </source>
</evidence>
<dbReference type="RefSeq" id="WP_303283981.1">
    <property type="nucleotide sequence ID" value="NZ_BAABCZ010000003.1"/>
</dbReference>
<dbReference type="CDD" id="cd00093">
    <property type="entry name" value="HTH_XRE"/>
    <property type="match status" value="1"/>
</dbReference>
<proteinExistence type="predicted"/>
<dbReference type="InterPro" id="IPR050807">
    <property type="entry name" value="TransReg_Diox_bact_type"/>
</dbReference>
<dbReference type="InterPro" id="IPR001387">
    <property type="entry name" value="Cro/C1-type_HTH"/>
</dbReference>
<reference evidence="3" key="1">
    <citation type="submission" date="2023-07" db="EMBL/GenBank/DDBJ databases">
        <title>Two novel species in the genus Flavivirga.</title>
        <authorList>
            <person name="Kwon K."/>
        </authorList>
    </citation>
    <scope>NUCLEOTIDE SEQUENCE</scope>
    <source>
        <strain evidence="3">KACC 14157</strain>
    </source>
</reference>
<evidence type="ECO:0000313" key="3">
    <source>
        <dbReference type="EMBL" id="MDO5989322.1"/>
    </source>
</evidence>
<dbReference type="SUPFAM" id="SSF47413">
    <property type="entry name" value="lambda repressor-like DNA-binding domains"/>
    <property type="match status" value="1"/>
</dbReference>
<protein>
    <submittedName>
        <fullName evidence="3">Helix-turn-helix transcriptional regulator</fullName>
    </submittedName>
</protein>
<dbReference type="Pfam" id="PF12844">
    <property type="entry name" value="HTH_19"/>
    <property type="match status" value="1"/>
</dbReference>
<accession>A0ABT8X665</accession>
<dbReference type="SMART" id="SM00530">
    <property type="entry name" value="HTH_XRE"/>
    <property type="match status" value="1"/>
</dbReference>
<feature type="domain" description="HTH cro/C1-type" evidence="2">
    <location>
        <begin position="18"/>
        <end position="72"/>
    </location>
</feature>
<dbReference type="Gene3D" id="1.10.260.40">
    <property type="entry name" value="lambda repressor-like DNA-binding domains"/>
    <property type="match status" value="1"/>
</dbReference>
<sequence length="83" mass="9686">MNVDNALNKLLIVFGKRVKELRERRNYTLEEVDALCDIDPSDFSKIEKGKTNITFRTLIKISKGLNVNPKELLDFKIEKDDFK</sequence>
<evidence type="ECO:0000256" key="1">
    <source>
        <dbReference type="ARBA" id="ARBA00023125"/>
    </source>
</evidence>
<keyword evidence="4" id="KW-1185">Reference proteome</keyword>